<sequence length="296" mass="33251">MNRPKTKPVYLGFPATSPAGISIASGREKAPDFPREWFEFTDPNDPEHVFSIDLTWLESHYACQFGTERCPGIDSNNPDVGCCGHGAYMADEQDRDQLADAVSRMPATYWQRREEVTGRTPSEEIVLEGDELEPWLMWDELDGDDGEPEPALKTPVVEGACIFANRAGWETGAGCALHQWALAEGEDLTVVKPEVCWQLPLRRYEDYEERPDGVEILRTQIGEYDRRGWGNGGEDFDWYCSTDPACHNNPEPMWKSQKNELIALMGEDAYAILAKHCAKRAAAGLVSVHPASERWV</sequence>
<evidence type="ECO:0000313" key="3">
    <source>
        <dbReference type="Proteomes" id="UP000318080"/>
    </source>
</evidence>
<protein>
    <recommendedName>
        <fullName evidence="4">DUF3109 family protein</fullName>
    </recommendedName>
</protein>
<dbReference type="InterPro" id="IPR021458">
    <property type="entry name" value="Rv0495c"/>
</dbReference>
<accession>A0A540R9D2</accession>
<comment type="similarity">
    <text evidence="1">Belongs to the Rv0495c family.</text>
</comment>
<evidence type="ECO:0008006" key="4">
    <source>
        <dbReference type="Google" id="ProtNLM"/>
    </source>
</evidence>
<proteinExistence type="inferred from homology"/>
<gene>
    <name evidence="2" type="ORF">EJK80_01820</name>
</gene>
<evidence type="ECO:0000313" key="2">
    <source>
        <dbReference type="EMBL" id="TQE44350.1"/>
    </source>
</evidence>
<reference evidence="2 3" key="1">
    <citation type="submission" date="2019-06" db="EMBL/GenBank/DDBJ databases">
        <title>Draft genome of C. phoceense Strain 272.</title>
        <authorList>
            <person name="Pacheco L.G.C."/>
            <person name="Barberis C.M."/>
            <person name="Almuzara M.N."/>
            <person name="Traglia G.M."/>
            <person name="Santos C.S."/>
            <person name="Rocha D.J.P.G."/>
            <person name="Aguiar E.R.G.R."/>
            <person name="Vay C.A."/>
        </authorList>
    </citation>
    <scope>NUCLEOTIDE SEQUENCE [LARGE SCALE GENOMIC DNA]</scope>
    <source>
        <strain evidence="2 3">272</strain>
    </source>
</reference>
<name>A0A540R9D2_9CORY</name>
<dbReference type="RefSeq" id="WP_141628522.1">
    <property type="nucleotide sequence ID" value="NZ_JANIKL010000009.1"/>
</dbReference>
<dbReference type="GeneID" id="79851837"/>
<dbReference type="EMBL" id="VHIR01000002">
    <property type="protein sequence ID" value="TQE44350.1"/>
    <property type="molecule type" value="Genomic_DNA"/>
</dbReference>
<dbReference type="AlphaFoldDB" id="A0A540R9D2"/>
<dbReference type="STRING" id="1686286.GCA_900092335_00497"/>
<comment type="caution">
    <text evidence="2">The sequence shown here is derived from an EMBL/GenBank/DDBJ whole genome shotgun (WGS) entry which is preliminary data.</text>
</comment>
<dbReference type="Pfam" id="PF11307">
    <property type="entry name" value="DUF3109"/>
    <property type="match status" value="1"/>
</dbReference>
<organism evidence="2 3">
    <name type="scientific">Corynebacterium phoceense</name>
    <dbReference type="NCBI Taxonomy" id="1686286"/>
    <lineage>
        <taxon>Bacteria</taxon>
        <taxon>Bacillati</taxon>
        <taxon>Actinomycetota</taxon>
        <taxon>Actinomycetes</taxon>
        <taxon>Mycobacteriales</taxon>
        <taxon>Corynebacteriaceae</taxon>
        <taxon>Corynebacterium</taxon>
    </lineage>
</organism>
<evidence type="ECO:0000256" key="1">
    <source>
        <dbReference type="ARBA" id="ARBA00093770"/>
    </source>
</evidence>
<keyword evidence="3" id="KW-1185">Reference proteome</keyword>
<dbReference type="Proteomes" id="UP000318080">
    <property type="component" value="Unassembled WGS sequence"/>
</dbReference>